<dbReference type="InterPro" id="IPR052200">
    <property type="entry name" value="Protoporphyrinogen_IX_DH"/>
</dbReference>
<proteinExistence type="predicted"/>
<dbReference type="EMBL" id="LWAF01000001">
    <property type="protein sequence ID" value="ODN31440.1"/>
    <property type="molecule type" value="Genomic_DNA"/>
</dbReference>
<dbReference type="PANTHER" id="PTHR38030">
    <property type="entry name" value="PROTOPORPHYRINOGEN IX DEHYDROGENASE [MENAQUINONE]"/>
    <property type="match status" value="1"/>
</dbReference>
<dbReference type="OrthoDB" id="307208at2"/>
<evidence type="ECO:0000259" key="1">
    <source>
        <dbReference type="Pfam" id="PF12641"/>
    </source>
</evidence>
<dbReference type="GO" id="GO:0010181">
    <property type="term" value="F:FMN binding"/>
    <property type="evidence" value="ECO:0007669"/>
    <property type="project" value="InterPro"/>
</dbReference>
<sequence length="180" mass="20306">MKILLTYSSLTGNTKKVADGIFEILDKSVTTYLPMSEIENPEEFVKDFDLILIGCWVDKGMPNKEAAEFIQKVKNKKVGLFMTLGASPQSKHAHETLQKSVELIEKNNNTVVAKFICQGKISEKLIEFFKTLPPEHPHALTEEKLKQYEIAAKHPDQEDIKNAQELFLKVVDELCNSANG</sequence>
<protein>
    <submittedName>
        <fullName evidence="2">Flavodoxin</fullName>
    </submittedName>
</protein>
<dbReference type="STRING" id="1008305.A4H02_01440"/>
<keyword evidence="3" id="KW-1185">Reference proteome</keyword>
<dbReference type="GO" id="GO:0070819">
    <property type="term" value="F:menaquinone-dependent protoporphyrinogen oxidase activity"/>
    <property type="evidence" value="ECO:0007669"/>
    <property type="project" value="TreeGrafter"/>
</dbReference>
<dbReference type="InterPro" id="IPR008254">
    <property type="entry name" value="Flavodoxin/NO_synth"/>
</dbReference>
<dbReference type="Proteomes" id="UP000094570">
    <property type="component" value="Unassembled WGS sequence"/>
</dbReference>
<dbReference type="SUPFAM" id="SSF52218">
    <property type="entry name" value="Flavoproteins"/>
    <property type="match status" value="1"/>
</dbReference>
<dbReference type="Pfam" id="PF12641">
    <property type="entry name" value="Flavodoxin_3"/>
    <property type="match status" value="1"/>
</dbReference>
<dbReference type="PANTHER" id="PTHR38030:SF2">
    <property type="entry name" value="PROTOPORPHYRINOGEN IX DEHYDROGENASE [QUINONE]"/>
    <property type="match status" value="1"/>
</dbReference>
<dbReference type="RefSeq" id="WP_069292348.1">
    <property type="nucleotide sequence ID" value="NZ_CP140110.1"/>
</dbReference>
<reference evidence="3" key="1">
    <citation type="submission" date="2016-04" db="EMBL/GenBank/DDBJ databases">
        <title>The genome sequence project of a novel Fervidobacterium isolate from a hot spring in Thailand.</title>
        <authorList>
            <person name="Gonzalez J.M."/>
            <person name="Cuecas A."/>
            <person name="Kanoksilapatham W."/>
        </authorList>
    </citation>
    <scope>NUCLEOTIDE SEQUENCE [LARGE SCALE GENOMIC DNA]</scope>
    <source>
        <strain evidence="3">FC2004</strain>
    </source>
</reference>
<dbReference type="GO" id="GO:0006783">
    <property type="term" value="P:heme biosynthetic process"/>
    <property type="evidence" value="ECO:0007669"/>
    <property type="project" value="TreeGrafter"/>
</dbReference>
<feature type="domain" description="Flavodoxin-like" evidence="1">
    <location>
        <begin position="4"/>
        <end position="167"/>
    </location>
</feature>
<dbReference type="AlphaFoldDB" id="A0A1E3G5L3"/>
<dbReference type="InterPro" id="IPR029039">
    <property type="entry name" value="Flavoprotein-like_sf"/>
</dbReference>
<dbReference type="Gene3D" id="3.40.50.360">
    <property type="match status" value="1"/>
</dbReference>
<name>A0A1E3G5L3_9BACT</name>
<comment type="caution">
    <text evidence="2">The sequence shown here is derived from an EMBL/GenBank/DDBJ whole genome shotgun (WGS) entry which is preliminary data.</text>
</comment>
<organism evidence="2 3">
    <name type="scientific">Fervidobacterium thailandense</name>
    <dbReference type="NCBI Taxonomy" id="1008305"/>
    <lineage>
        <taxon>Bacteria</taxon>
        <taxon>Thermotogati</taxon>
        <taxon>Thermotogota</taxon>
        <taxon>Thermotogae</taxon>
        <taxon>Thermotogales</taxon>
        <taxon>Fervidobacteriaceae</taxon>
        <taxon>Fervidobacterium</taxon>
    </lineage>
</organism>
<accession>A0A1E3G5L3</accession>
<gene>
    <name evidence="2" type="ORF">A4H02_01440</name>
</gene>
<evidence type="ECO:0000313" key="2">
    <source>
        <dbReference type="EMBL" id="ODN31440.1"/>
    </source>
</evidence>
<evidence type="ECO:0000313" key="3">
    <source>
        <dbReference type="Proteomes" id="UP000094570"/>
    </source>
</evidence>